<dbReference type="Pfam" id="PF03739">
    <property type="entry name" value="LptF_LptG"/>
    <property type="match status" value="2"/>
</dbReference>
<evidence type="ECO:0000256" key="6">
    <source>
        <dbReference type="SAM" id="Phobius"/>
    </source>
</evidence>
<evidence type="ECO:0000256" key="3">
    <source>
        <dbReference type="ARBA" id="ARBA00022692"/>
    </source>
</evidence>
<dbReference type="AlphaFoldDB" id="A0A517SQ79"/>
<comment type="subcellular location">
    <subcellularLocation>
        <location evidence="1">Cell membrane</location>
        <topology evidence="1">Multi-pass membrane protein</topology>
    </subcellularLocation>
</comment>
<proteinExistence type="predicted"/>
<feature type="transmembrane region" description="Helical" evidence="6">
    <location>
        <begin position="313"/>
        <end position="333"/>
    </location>
</feature>
<evidence type="ECO:0000313" key="7">
    <source>
        <dbReference type="EMBL" id="QDT58272.1"/>
    </source>
</evidence>
<keyword evidence="2" id="KW-1003">Cell membrane</keyword>
<evidence type="ECO:0000256" key="5">
    <source>
        <dbReference type="ARBA" id="ARBA00023136"/>
    </source>
</evidence>
<dbReference type="OrthoDB" id="238655at2"/>
<keyword evidence="5 6" id="KW-0472">Membrane</keyword>
<evidence type="ECO:0000256" key="4">
    <source>
        <dbReference type="ARBA" id="ARBA00022989"/>
    </source>
</evidence>
<protein>
    <submittedName>
        <fullName evidence="7">Putative permease YjgP/YjgQ family protein</fullName>
    </submittedName>
</protein>
<accession>A0A517SQ79</accession>
<reference evidence="7 8" key="1">
    <citation type="submission" date="2019-02" db="EMBL/GenBank/DDBJ databases">
        <title>Deep-cultivation of Planctomycetes and their phenomic and genomic characterization uncovers novel biology.</title>
        <authorList>
            <person name="Wiegand S."/>
            <person name="Jogler M."/>
            <person name="Boedeker C."/>
            <person name="Pinto D."/>
            <person name="Vollmers J."/>
            <person name="Rivas-Marin E."/>
            <person name="Kohn T."/>
            <person name="Peeters S.H."/>
            <person name="Heuer A."/>
            <person name="Rast P."/>
            <person name="Oberbeckmann S."/>
            <person name="Bunk B."/>
            <person name="Jeske O."/>
            <person name="Meyerdierks A."/>
            <person name="Storesund J.E."/>
            <person name="Kallscheuer N."/>
            <person name="Luecker S."/>
            <person name="Lage O.M."/>
            <person name="Pohl T."/>
            <person name="Merkel B.J."/>
            <person name="Hornburger P."/>
            <person name="Mueller R.-W."/>
            <person name="Bruemmer F."/>
            <person name="Labrenz M."/>
            <person name="Spormann A.M."/>
            <person name="Op den Camp H."/>
            <person name="Overmann J."/>
            <person name="Amann R."/>
            <person name="Jetten M.S.M."/>
            <person name="Mascher T."/>
            <person name="Medema M.H."/>
            <person name="Devos D.P."/>
            <person name="Kaster A.-K."/>
            <person name="Ovreas L."/>
            <person name="Rohde M."/>
            <person name="Galperin M.Y."/>
            <person name="Jogler C."/>
        </authorList>
    </citation>
    <scope>NUCLEOTIDE SEQUENCE [LARGE SCALE GENOMIC DNA]</scope>
    <source>
        <strain evidence="7 8">SV_7m_r</strain>
    </source>
</reference>
<dbReference type="GO" id="GO:0015920">
    <property type="term" value="P:lipopolysaccharide transport"/>
    <property type="evidence" value="ECO:0007669"/>
    <property type="project" value="TreeGrafter"/>
</dbReference>
<feature type="transmembrane region" description="Helical" evidence="6">
    <location>
        <begin position="373"/>
        <end position="392"/>
    </location>
</feature>
<dbReference type="RefSeq" id="WP_145269316.1">
    <property type="nucleotide sequence ID" value="NZ_CP036272.1"/>
</dbReference>
<keyword evidence="3 6" id="KW-0812">Transmembrane</keyword>
<dbReference type="EMBL" id="CP036272">
    <property type="protein sequence ID" value="QDT58272.1"/>
    <property type="molecule type" value="Genomic_DNA"/>
</dbReference>
<dbReference type="InterPro" id="IPR005495">
    <property type="entry name" value="LptG/LptF_permease"/>
</dbReference>
<sequence>MPSRLTRYILAEVMKIFVVALVVLTTLILLIGVGRTLLKEGLGPLAVGQLLPYLLPVSLQHAFPATALFSVSCVYGRMAGDGEVSTIKASGISPLKILQPALIFAFLLSPVALVLSDLAVSWGRPGIHRVVMLSIEDIVYRKMESQRSYIGKGFSIYVRDVEGRVMKSPRITISQGGTPMKFKAEEGRLRLDVENEALYLELTNSSLNRGSEIQGYIPKKESYPIPLADGWKTPTADQLRPSEMPLRLIATERLRQDQRLRAAEEKLAAHTAFSLLTSRPEEIVGVSGQQMVGEINHSHRILVKLQVEPWRRWSEGFSCFFFVLIGAPLAMIAKTSEYWMTFAKAFLPTILIYYSLFILGLDMAKQSVFPPYGVWIGNAVLGVIGIGLVNHIRRC</sequence>
<evidence type="ECO:0000256" key="1">
    <source>
        <dbReference type="ARBA" id="ARBA00004651"/>
    </source>
</evidence>
<evidence type="ECO:0000313" key="8">
    <source>
        <dbReference type="Proteomes" id="UP000315003"/>
    </source>
</evidence>
<dbReference type="PANTHER" id="PTHR33529">
    <property type="entry name" value="SLR0882 PROTEIN-RELATED"/>
    <property type="match status" value="1"/>
</dbReference>
<name>A0A517SQ79_9BACT</name>
<evidence type="ECO:0000256" key="2">
    <source>
        <dbReference type="ARBA" id="ARBA00022475"/>
    </source>
</evidence>
<keyword evidence="8" id="KW-1185">Reference proteome</keyword>
<feature type="transmembrane region" description="Helical" evidence="6">
    <location>
        <begin position="12"/>
        <end position="33"/>
    </location>
</feature>
<feature type="transmembrane region" description="Helical" evidence="6">
    <location>
        <begin position="97"/>
        <end position="115"/>
    </location>
</feature>
<organism evidence="7 8">
    <name type="scientific">Stieleria bergensis</name>
    <dbReference type="NCBI Taxonomy" id="2528025"/>
    <lineage>
        <taxon>Bacteria</taxon>
        <taxon>Pseudomonadati</taxon>
        <taxon>Planctomycetota</taxon>
        <taxon>Planctomycetia</taxon>
        <taxon>Pirellulales</taxon>
        <taxon>Pirellulaceae</taxon>
        <taxon>Stieleria</taxon>
    </lineage>
</organism>
<gene>
    <name evidence="7" type="ORF">SV7mr_07620</name>
</gene>
<dbReference type="GO" id="GO:0043190">
    <property type="term" value="C:ATP-binding cassette (ABC) transporter complex"/>
    <property type="evidence" value="ECO:0007669"/>
    <property type="project" value="TreeGrafter"/>
</dbReference>
<feature type="transmembrane region" description="Helical" evidence="6">
    <location>
        <begin position="345"/>
        <end position="361"/>
    </location>
</feature>
<dbReference type="Proteomes" id="UP000315003">
    <property type="component" value="Chromosome"/>
</dbReference>
<dbReference type="PANTHER" id="PTHR33529:SF6">
    <property type="entry name" value="YJGP_YJGQ FAMILY PERMEASE"/>
    <property type="match status" value="1"/>
</dbReference>
<keyword evidence="4 6" id="KW-1133">Transmembrane helix</keyword>